<reference evidence="1 2" key="1">
    <citation type="submission" date="2015-11" db="EMBL/GenBank/DDBJ databases">
        <title>Exploring the genomic traits of fungus-feeding bacterial genus Collimonas.</title>
        <authorList>
            <person name="Song C."/>
            <person name="Schmidt R."/>
            <person name="de Jager V."/>
            <person name="Krzyzanowska D."/>
            <person name="Jongedijk E."/>
            <person name="Cankar K."/>
            <person name="Beekwilder J."/>
            <person name="van Veen A."/>
            <person name="de Boer W."/>
            <person name="van Veen J.A."/>
            <person name="Garbeva P."/>
        </authorList>
    </citation>
    <scope>NUCLEOTIDE SEQUENCE [LARGE SCALE GENOMIC DNA]</scope>
    <source>
        <strain evidence="1 2">Ter91</strain>
    </source>
</reference>
<evidence type="ECO:0000313" key="1">
    <source>
        <dbReference type="EMBL" id="AMP06271.1"/>
    </source>
</evidence>
<accession>A0A127Q8E4</accession>
<gene>
    <name evidence="1" type="ORF">CPter91_3950</name>
</gene>
<dbReference type="STRING" id="279113.CPter91_3950"/>
<dbReference type="EMBL" id="CP013234">
    <property type="protein sequence ID" value="AMP06271.1"/>
    <property type="molecule type" value="Genomic_DNA"/>
</dbReference>
<proteinExistence type="predicted"/>
<name>A0A127Q8E4_9BURK</name>
<evidence type="ECO:0000313" key="2">
    <source>
        <dbReference type="Proteomes" id="UP000074561"/>
    </source>
</evidence>
<dbReference type="AlphaFoldDB" id="A0A127Q8E4"/>
<protein>
    <submittedName>
        <fullName evidence="1">Uncharacterized protein</fullName>
    </submittedName>
</protein>
<dbReference type="KEGG" id="cpra:CPter91_3950"/>
<sequence>MLKHAAATAAFTPAAALKQAAAPMLPFMTLMHTAVVAASSMTKHGSSLSH</sequence>
<dbReference type="Proteomes" id="UP000074561">
    <property type="component" value="Chromosome"/>
</dbReference>
<organism evidence="1 2">
    <name type="scientific">Collimonas pratensis</name>
    <dbReference type="NCBI Taxonomy" id="279113"/>
    <lineage>
        <taxon>Bacteria</taxon>
        <taxon>Pseudomonadati</taxon>
        <taxon>Pseudomonadota</taxon>
        <taxon>Betaproteobacteria</taxon>
        <taxon>Burkholderiales</taxon>
        <taxon>Oxalobacteraceae</taxon>
        <taxon>Collimonas</taxon>
    </lineage>
</organism>